<dbReference type="AlphaFoldDB" id="A0A370GU06"/>
<dbReference type="Pfam" id="PF10635">
    <property type="entry name" value="DisA-linker"/>
    <property type="match status" value="1"/>
</dbReference>
<dbReference type="PANTHER" id="PTHR34185">
    <property type="entry name" value="DIADENYLATE CYCLASE"/>
    <property type="match status" value="1"/>
</dbReference>
<dbReference type="InterPro" id="IPR010994">
    <property type="entry name" value="RuvA_2-like"/>
</dbReference>
<evidence type="ECO:0000256" key="6">
    <source>
        <dbReference type="SAM" id="Coils"/>
    </source>
</evidence>
<keyword evidence="2" id="KW-0808">Transferase</keyword>
<sequence>MNPGRWVTNLLGRPAPEPSEPKRAVPQPDRDPSAGEPGSEESMRGSVMTGRKTAEPSRTGRRTATPEATSPDMVARLVPGTALRDGIDRILLARTGALIVLGYDEAVEQICDGGFELDVEFSPTRLRELSKMDGAVVISTDGTHIRRANVHLVPDPALPTEESGTRHKAAERTAAHTGLPVVSVSRSTGIVTVYAPGTRQVIQPSEVILSRANQAMATLERYRSRLDEMTRQLSLVELEDYVTLRDVLTVVHCLELIRRVAREIDSDVGELGVDGRQLALQLAEVVGNTDGVRRLVVRDYLRADRVDDAAIDRALAELDELLEVELLEPTNLAPPLGFPATIEALDTGVGPRGYRLLAELPRVSLHAVEPLVAAFGSLPGLLSATTAELEAVEEVDALFARQVREGLSRLAESGSV</sequence>
<keyword evidence="10" id="KW-1185">Reference proteome</keyword>
<dbReference type="InterPro" id="IPR003390">
    <property type="entry name" value="DNA_integrity_scan_DisA_N"/>
</dbReference>
<reference evidence="9 10" key="1">
    <citation type="submission" date="2018-07" db="EMBL/GenBank/DDBJ databases">
        <title>Genomic Encyclopedia of Type Strains, Phase IV (KMG-IV): sequencing the most valuable type-strain genomes for metagenomic binning, comparative biology and taxonomic classification.</title>
        <authorList>
            <person name="Goeker M."/>
        </authorList>
    </citation>
    <scope>NUCLEOTIDE SEQUENCE [LARGE SCALE GENOMIC DNA]</scope>
    <source>
        <strain evidence="9 10">DSM 44952</strain>
    </source>
</reference>
<keyword evidence="4" id="KW-0547">Nucleotide-binding</keyword>
<evidence type="ECO:0000259" key="8">
    <source>
        <dbReference type="PROSITE" id="PS51794"/>
    </source>
</evidence>
<dbReference type="SUPFAM" id="SSF143597">
    <property type="entry name" value="YojJ-like"/>
    <property type="match status" value="1"/>
</dbReference>
<evidence type="ECO:0000256" key="2">
    <source>
        <dbReference type="ARBA" id="ARBA00022679"/>
    </source>
</evidence>
<comment type="catalytic activity">
    <reaction evidence="1">
        <text>2 ATP = 3',3'-c-di-AMP + 2 diphosphate</text>
        <dbReference type="Rhea" id="RHEA:35655"/>
        <dbReference type="ChEBI" id="CHEBI:30616"/>
        <dbReference type="ChEBI" id="CHEBI:33019"/>
        <dbReference type="ChEBI" id="CHEBI:71500"/>
        <dbReference type="EC" id="2.7.7.85"/>
    </reaction>
</comment>
<dbReference type="STRING" id="1210089.GCA_001613165_04311"/>
<dbReference type="Gene3D" id="1.20.1260.110">
    <property type="entry name" value="DNA integrity scanning linker region"/>
    <property type="match status" value="1"/>
</dbReference>
<name>A0A370GU06_9NOCA</name>
<dbReference type="Proteomes" id="UP000255355">
    <property type="component" value="Unassembled WGS sequence"/>
</dbReference>
<proteinExistence type="predicted"/>
<dbReference type="GO" id="GO:0005524">
    <property type="term" value="F:ATP binding"/>
    <property type="evidence" value="ECO:0007669"/>
    <property type="project" value="UniProtKB-KW"/>
</dbReference>
<dbReference type="Gene3D" id="3.40.1700.10">
    <property type="entry name" value="DNA integrity scanning protein, DisA, N-terminal domain"/>
    <property type="match status" value="1"/>
</dbReference>
<gene>
    <name evidence="9" type="ORF">DFR68_109166</name>
</gene>
<dbReference type="InterPro" id="IPR050338">
    <property type="entry name" value="DisA"/>
</dbReference>
<evidence type="ECO:0000256" key="7">
    <source>
        <dbReference type="SAM" id="MobiDB-lite"/>
    </source>
</evidence>
<dbReference type="Gene3D" id="1.10.150.20">
    <property type="entry name" value="5' to 3' exonuclease, C-terminal subdomain"/>
    <property type="match status" value="1"/>
</dbReference>
<accession>A0A370GU06</accession>
<evidence type="ECO:0000313" key="10">
    <source>
        <dbReference type="Proteomes" id="UP000255355"/>
    </source>
</evidence>
<dbReference type="EMBL" id="QQAZ01000009">
    <property type="protein sequence ID" value="RDI47167.1"/>
    <property type="molecule type" value="Genomic_DNA"/>
</dbReference>
<feature type="coiled-coil region" evidence="6">
    <location>
        <begin position="212"/>
        <end position="239"/>
    </location>
</feature>
<feature type="region of interest" description="Disordered" evidence="7">
    <location>
        <begin position="1"/>
        <end position="71"/>
    </location>
</feature>
<evidence type="ECO:0000256" key="5">
    <source>
        <dbReference type="ARBA" id="ARBA00022840"/>
    </source>
</evidence>
<keyword evidence="6" id="KW-0175">Coiled coil</keyword>
<feature type="domain" description="DAC" evidence="8">
    <location>
        <begin position="58"/>
        <end position="205"/>
    </location>
</feature>
<dbReference type="InterPro" id="IPR038331">
    <property type="entry name" value="DisA_sf"/>
</dbReference>
<evidence type="ECO:0000256" key="4">
    <source>
        <dbReference type="ARBA" id="ARBA00022741"/>
    </source>
</evidence>
<feature type="compositionally biased region" description="Basic and acidic residues" evidence="7">
    <location>
        <begin position="19"/>
        <end position="33"/>
    </location>
</feature>
<dbReference type="Pfam" id="PF02457">
    <property type="entry name" value="DAC"/>
    <property type="match status" value="1"/>
</dbReference>
<dbReference type="PROSITE" id="PS51794">
    <property type="entry name" value="DAC"/>
    <property type="match status" value="1"/>
</dbReference>
<dbReference type="GO" id="GO:0106408">
    <property type="term" value="F:diadenylate cyclase activity"/>
    <property type="evidence" value="ECO:0007669"/>
    <property type="project" value="UniProtKB-EC"/>
</dbReference>
<keyword evidence="5" id="KW-0067">ATP-binding</keyword>
<dbReference type="GO" id="GO:0004016">
    <property type="term" value="F:adenylate cyclase activity"/>
    <property type="evidence" value="ECO:0007669"/>
    <property type="project" value="TreeGrafter"/>
</dbReference>
<evidence type="ECO:0000256" key="1">
    <source>
        <dbReference type="ARBA" id="ARBA00000877"/>
    </source>
</evidence>
<evidence type="ECO:0000313" key="9">
    <source>
        <dbReference type="EMBL" id="RDI47167.1"/>
    </source>
</evidence>
<evidence type="ECO:0000256" key="3">
    <source>
        <dbReference type="ARBA" id="ARBA00022695"/>
    </source>
</evidence>
<dbReference type="PANTHER" id="PTHR34185:SF3">
    <property type="entry name" value="DNA INTEGRITY SCANNING PROTEIN DISA"/>
    <property type="match status" value="1"/>
</dbReference>
<keyword evidence="3" id="KW-0548">Nucleotidyltransferase</keyword>
<comment type="caution">
    <text evidence="9">The sequence shown here is derived from an EMBL/GenBank/DDBJ whole genome shotgun (WGS) entry which is preliminary data.</text>
</comment>
<organism evidence="9 10">
    <name type="scientific">Nocardia mexicana</name>
    <dbReference type="NCBI Taxonomy" id="279262"/>
    <lineage>
        <taxon>Bacteria</taxon>
        <taxon>Bacillati</taxon>
        <taxon>Actinomycetota</taxon>
        <taxon>Actinomycetes</taxon>
        <taxon>Mycobacteriales</taxon>
        <taxon>Nocardiaceae</taxon>
        <taxon>Nocardia</taxon>
    </lineage>
</organism>
<dbReference type="SUPFAM" id="SSF47781">
    <property type="entry name" value="RuvA domain 2-like"/>
    <property type="match status" value="1"/>
</dbReference>
<dbReference type="InterPro" id="IPR036888">
    <property type="entry name" value="DNA_integrity_DisA_N_sf"/>
</dbReference>
<dbReference type="InterPro" id="IPR018906">
    <property type="entry name" value="DNA_integrity_scan_DisA_link"/>
</dbReference>
<dbReference type="NCBIfam" id="NF010009">
    <property type="entry name" value="PRK13482.1"/>
    <property type="match status" value="1"/>
</dbReference>
<protein>
    <submittedName>
        <fullName evidence="9">Diadenylate cyclase</fullName>
    </submittedName>
</protein>